<evidence type="ECO:0000256" key="1">
    <source>
        <dbReference type="SAM" id="Phobius"/>
    </source>
</evidence>
<reference evidence="2" key="1">
    <citation type="submission" date="2020-02" db="EMBL/GenBank/DDBJ databases">
        <authorList>
            <person name="Meier V. D."/>
        </authorList>
    </citation>
    <scope>NUCLEOTIDE SEQUENCE</scope>
    <source>
        <strain evidence="2">AVDCRST_MAG81</strain>
    </source>
</reference>
<feature type="transmembrane region" description="Helical" evidence="1">
    <location>
        <begin position="25"/>
        <end position="42"/>
    </location>
</feature>
<name>A0A6J4URU4_9CYAN</name>
<keyword evidence="1" id="KW-0812">Transmembrane</keyword>
<organism evidence="2">
    <name type="scientific">uncultured Synechococcales cyanobacterium</name>
    <dbReference type="NCBI Taxonomy" id="1936017"/>
    <lineage>
        <taxon>Bacteria</taxon>
        <taxon>Bacillati</taxon>
        <taxon>Cyanobacteriota</taxon>
        <taxon>Cyanophyceae</taxon>
        <taxon>Synechococcales</taxon>
        <taxon>environmental samples</taxon>
    </lineage>
</organism>
<keyword evidence="1" id="KW-1133">Transmembrane helix</keyword>
<dbReference type="EMBL" id="CADCWO010000013">
    <property type="protein sequence ID" value="CAA9554840.1"/>
    <property type="molecule type" value="Genomic_DNA"/>
</dbReference>
<proteinExistence type="predicted"/>
<gene>
    <name evidence="2" type="ORF">AVDCRST_MAG81-111</name>
</gene>
<protein>
    <submittedName>
        <fullName evidence="2">Uncharacterized protein</fullName>
    </submittedName>
</protein>
<evidence type="ECO:0000313" key="2">
    <source>
        <dbReference type="EMBL" id="CAA9554840.1"/>
    </source>
</evidence>
<accession>A0A6J4URU4</accession>
<dbReference type="AlphaFoldDB" id="A0A6J4URU4"/>
<keyword evidence="1" id="KW-0472">Membrane</keyword>
<sequence length="246" mass="27878">MKTESRPKPNLEFERSNPLFQPSRFRYLPLVVLALLVLNLVATCSNSRASRMAAKNQPYIYVQQPDGTAVEAKPADPLFRTEAVVASFAEDWLKLAFTWKGAPEKGKSFVKERAADFPAQFHAASLAIEPGYREAYMDLVAKKYQREFPFTNYITGQTQSYVRTYEEPKVQRVGKGVWDITIVATRTHAAGDSVIAQEIFNYVVRVKAVKPSSRDQKLWGDRDTHLGKVLNAMQRQGLQVTQVNEF</sequence>